<evidence type="ECO:0000313" key="2">
    <source>
        <dbReference type="EMBL" id="KAK3927548.1"/>
    </source>
</evidence>
<evidence type="ECO:0000256" key="1">
    <source>
        <dbReference type="SAM" id="MobiDB-lite"/>
    </source>
</evidence>
<accession>A0AAE1HUD5</accession>
<proteinExistence type="predicted"/>
<protein>
    <submittedName>
        <fullName evidence="2">3-dehydroquinate dehydratase</fullName>
    </submittedName>
</protein>
<reference evidence="2" key="2">
    <citation type="journal article" date="2023" name="BMC Genomics">
        <title>Pest status, molecular evolution, and epigenetic factors derived from the genome assembly of Frankliniella fusca, a thysanopteran phytovirus vector.</title>
        <authorList>
            <person name="Catto M.A."/>
            <person name="Labadie P.E."/>
            <person name="Jacobson A.L."/>
            <person name="Kennedy G.G."/>
            <person name="Srinivasan R."/>
            <person name="Hunt B.G."/>
        </authorList>
    </citation>
    <scope>NUCLEOTIDE SEQUENCE</scope>
    <source>
        <strain evidence="2">PL_HMW_Pooled</strain>
    </source>
</reference>
<comment type="caution">
    <text evidence="2">The sequence shown here is derived from an EMBL/GenBank/DDBJ whole genome shotgun (WGS) entry which is preliminary data.</text>
</comment>
<sequence>MKERLVLQGADPEQLLLVTTKTIKTVKTMDKEVLEVHQDPAVGTVVKLNAGGYAHTSPAHVPLIPRDPPLNTVPKNAK</sequence>
<dbReference type="Proteomes" id="UP001219518">
    <property type="component" value="Unassembled WGS sequence"/>
</dbReference>
<name>A0AAE1HUD5_9NEOP</name>
<keyword evidence="3" id="KW-1185">Reference proteome</keyword>
<evidence type="ECO:0000313" key="3">
    <source>
        <dbReference type="Proteomes" id="UP001219518"/>
    </source>
</evidence>
<organism evidence="2 3">
    <name type="scientific">Frankliniella fusca</name>
    <dbReference type="NCBI Taxonomy" id="407009"/>
    <lineage>
        <taxon>Eukaryota</taxon>
        <taxon>Metazoa</taxon>
        <taxon>Ecdysozoa</taxon>
        <taxon>Arthropoda</taxon>
        <taxon>Hexapoda</taxon>
        <taxon>Insecta</taxon>
        <taxon>Pterygota</taxon>
        <taxon>Neoptera</taxon>
        <taxon>Paraneoptera</taxon>
        <taxon>Thysanoptera</taxon>
        <taxon>Terebrantia</taxon>
        <taxon>Thripoidea</taxon>
        <taxon>Thripidae</taxon>
        <taxon>Frankliniella</taxon>
    </lineage>
</organism>
<feature type="region of interest" description="Disordered" evidence="1">
    <location>
        <begin position="59"/>
        <end position="78"/>
    </location>
</feature>
<dbReference type="AlphaFoldDB" id="A0AAE1HUD5"/>
<gene>
    <name evidence="2" type="ORF">KUF71_015833</name>
</gene>
<dbReference type="EMBL" id="JAHWGI010001289">
    <property type="protein sequence ID" value="KAK3927548.1"/>
    <property type="molecule type" value="Genomic_DNA"/>
</dbReference>
<reference evidence="2" key="1">
    <citation type="submission" date="2021-07" db="EMBL/GenBank/DDBJ databases">
        <authorList>
            <person name="Catto M.A."/>
            <person name="Jacobson A."/>
            <person name="Kennedy G."/>
            <person name="Labadie P."/>
            <person name="Hunt B.G."/>
            <person name="Srinivasan R."/>
        </authorList>
    </citation>
    <scope>NUCLEOTIDE SEQUENCE</scope>
    <source>
        <strain evidence="2">PL_HMW_Pooled</strain>
        <tissue evidence="2">Head</tissue>
    </source>
</reference>